<dbReference type="Proteomes" id="UP000184444">
    <property type="component" value="Unassembled WGS sequence"/>
</dbReference>
<protein>
    <submittedName>
        <fullName evidence="1">Predicted N-formylglutamate amidohydrolase</fullName>
    </submittedName>
</protein>
<dbReference type="PIRSF" id="PIRSF029730">
    <property type="entry name" value="UCP029730"/>
    <property type="match status" value="1"/>
</dbReference>
<organism evidence="1 2">
    <name type="scientific">Paracoccus solventivorans</name>
    <dbReference type="NCBI Taxonomy" id="53463"/>
    <lineage>
        <taxon>Bacteria</taxon>
        <taxon>Pseudomonadati</taxon>
        <taxon>Pseudomonadota</taxon>
        <taxon>Alphaproteobacteria</taxon>
        <taxon>Rhodobacterales</taxon>
        <taxon>Paracoccaceae</taxon>
        <taxon>Paracoccus</taxon>
    </lineage>
</organism>
<dbReference type="OrthoDB" id="9815326at2"/>
<evidence type="ECO:0000313" key="2">
    <source>
        <dbReference type="Proteomes" id="UP000184444"/>
    </source>
</evidence>
<dbReference type="RefSeq" id="WP_073067110.1">
    <property type="nucleotide sequence ID" value="NZ_FRCK01000007.1"/>
</dbReference>
<proteinExistence type="predicted"/>
<keyword evidence="2" id="KW-1185">Reference proteome</keyword>
<keyword evidence="1" id="KW-0378">Hydrolase</keyword>
<sequence length="254" mass="27848">MTPHAPCPADPAAFTTEGEDRPSRWLVTCDHATNRVPGWVNGGDLGIAAADMARHIAFDVGAMGLASALAARLGAPMIASDFSRLVIDPNRGEDDPTLLMRLYDGTVIPANRHADTAERERRLDRLYRPYHRELARLAAAHPARAICAVHSFTPQLRGRPPRPWLVGILYSHRDERLGPAMVRACRAQGWVTGDNQPYSGHLQGDSIDTHALAHGRPNLLIEVRNDLIRTPEGQQEWAGHLAPVLERVLSDSGL</sequence>
<dbReference type="STRING" id="53463.SAMN05444389_107111"/>
<dbReference type="Pfam" id="PF05013">
    <property type="entry name" value="FGase"/>
    <property type="match status" value="1"/>
</dbReference>
<dbReference type="InterPro" id="IPR007709">
    <property type="entry name" value="N-FG_amidohydro"/>
</dbReference>
<evidence type="ECO:0000313" key="1">
    <source>
        <dbReference type="EMBL" id="SHM33918.1"/>
    </source>
</evidence>
<dbReference type="Gene3D" id="3.40.630.40">
    <property type="entry name" value="Zn-dependent exopeptidases"/>
    <property type="match status" value="1"/>
</dbReference>
<reference evidence="2" key="1">
    <citation type="submission" date="2016-11" db="EMBL/GenBank/DDBJ databases">
        <authorList>
            <person name="Varghese N."/>
            <person name="Submissions S."/>
        </authorList>
    </citation>
    <scope>NUCLEOTIDE SEQUENCE [LARGE SCALE GENOMIC DNA]</scope>
    <source>
        <strain evidence="2">DSM 6637</strain>
    </source>
</reference>
<gene>
    <name evidence="1" type="ORF">SAMN05444389_107111</name>
</gene>
<accession>A0A1M7HZU4</accession>
<dbReference type="EMBL" id="FRCK01000007">
    <property type="protein sequence ID" value="SHM33918.1"/>
    <property type="molecule type" value="Genomic_DNA"/>
</dbReference>
<dbReference type="AlphaFoldDB" id="A0A1M7HZU4"/>
<dbReference type="SUPFAM" id="SSF53187">
    <property type="entry name" value="Zn-dependent exopeptidases"/>
    <property type="match status" value="1"/>
</dbReference>
<dbReference type="GO" id="GO:0016787">
    <property type="term" value="F:hydrolase activity"/>
    <property type="evidence" value="ECO:0007669"/>
    <property type="project" value="UniProtKB-KW"/>
</dbReference>
<name>A0A1M7HZU4_9RHOB</name>
<dbReference type="InterPro" id="IPR011227">
    <property type="entry name" value="UCP029730"/>
</dbReference>